<dbReference type="InterPro" id="IPR044665">
    <property type="entry name" value="E_coli_cyclophilin_A-like"/>
</dbReference>
<dbReference type="Gene3D" id="1.20.120.290">
    <property type="entry name" value="Oxygen-evolving enhancer protein 3 (PsbQ), four-helix up-down bundle"/>
    <property type="match status" value="1"/>
</dbReference>
<keyword evidence="2" id="KW-0793">Thylakoid</keyword>
<dbReference type="InterPro" id="IPR048563">
    <property type="entry name" value="CYP38_PsbQ-like"/>
</dbReference>
<reference evidence="6" key="1">
    <citation type="submission" date="2021-01" db="EMBL/GenBank/DDBJ databases">
        <authorList>
            <person name="Corre E."/>
            <person name="Pelletier E."/>
            <person name="Niang G."/>
            <person name="Scheremetjew M."/>
            <person name="Finn R."/>
            <person name="Kale V."/>
            <person name="Holt S."/>
            <person name="Cochrane G."/>
            <person name="Meng A."/>
            <person name="Brown T."/>
            <person name="Cohen L."/>
        </authorList>
    </citation>
    <scope>NUCLEOTIDE SEQUENCE</scope>
    <source>
        <strain evidence="6">CCMP2058</strain>
    </source>
</reference>
<dbReference type="EC" id="5.2.1.8" evidence="1"/>
<feature type="domain" description="PPIase cyclophilin-type" evidence="5">
    <location>
        <begin position="126"/>
        <end position="282"/>
    </location>
</feature>
<dbReference type="GO" id="GO:0003755">
    <property type="term" value="F:peptidyl-prolyl cis-trans isomerase activity"/>
    <property type="evidence" value="ECO:0007669"/>
    <property type="project" value="UniProtKB-KW"/>
</dbReference>
<evidence type="ECO:0000256" key="2">
    <source>
        <dbReference type="ARBA" id="ARBA00023078"/>
    </source>
</evidence>
<name>A0A7S0DQ17_9EUKA</name>
<evidence type="ECO:0000313" key="6">
    <source>
        <dbReference type="EMBL" id="CAD8461965.1"/>
    </source>
</evidence>
<dbReference type="Pfam" id="PF21329">
    <property type="entry name" value="CYP38_PsbQ-like"/>
    <property type="match status" value="1"/>
</dbReference>
<proteinExistence type="predicted"/>
<organism evidence="6">
    <name type="scientific">Amorphochlora amoebiformis</name>
    <dbReference type="NCBI Taxonomy" id="1561963"/>
    <lineage>
        <taxon>Eukaryota</taxon>
        <taxon>Sar</taxon>
        <taxon>Rhizaria</taxon>
        <taxon>Cercozoa</taxon>
        <taxon>Chlorarachniophyceae</taxon>
        <taxon>Amorphochlora</taxon>
    </lineage>
</organism>
<sequence length="319" mass="34940">MKSRKVVHTCKHQDAVSQSQKVISKEKGSILKDVQGDVAKKDAQASLASIETKLGEFQEIIDTKDKQEIPIKQQEILSLIERIETDMVAGFPFKIPDDYQNMPLLKGRAKLEMKVTCTQSTLTKGGTMTIVVDGFNAPVTAGNFVDLANRKFYDGMKIQRSDGFVVQSGDPGNKQTGFIDPVTKQLRTVPLEIMVQGDKAPVYEATLDDVGRFKDLPILPFNAFGTLAMARNEFEANSASSQFFFLLKESELTPSGTNVLDGRYGVFGYITEGKDLLKEIKQGDIIDYVKVVDGLQSMVNLGQSAPAEDANAAVTPSMA</sequence>
<dbReference type="AlphaFoldDB" id="A0A7S0DQ17"/>
<dbReference type="PANTHER" id="PTHR43246">
    <property type="entry name" value="PEPTIDYL-PROLYL CIS-TRANS ISOMERASE CYP38, CHLOROPLASTIC"/>
    <property type="match status" value="1"/>
</dbReference>
<evidence type="ECO:0000259" key="5">
    <source>
        <dbReference type="PROSITE" id="PS50072"/>
    </source>
</evidence>
<dbReference type="InterPro" id="IPR023222">
    <property type="entry name" value="PsbQ-like_dom_sf"/>
</dbReference>
<dbReference type="Gene3D" id="2.40.100.10">
    <property type="entry name" value="Cyclophilin-like"/>
    <property type="match status" value="1"/>
</dbReference>
<evidence type="ECO:0000256" key="4">
    <source>
        <dbReference type="ARBA" id="ARBA00023235"/>
    </source>
</evidence>
<evidence type="ECO:0000256" key="1">
    <source>
        <dbReference type="ARBA" id="ARBA00013194"/>
    </source>
</evidence>
<dbReference type="CDD" id="cd01924">
    <property type="entry name" value="cyclophilin_TLP40_like"/>
    <property type="match status" value="1"/>
</dbReference>
<keyword evidence="4" id="KW-0413">Isomerase</keyword>
<dbReference type="SUPFAM" id="SSF50891">
    <property type="entry name" value="Cyclophilin-like"/>
    <property type="match status" value="1"/>
</dbReference>
<dbReference type="InterPro" id="IPR029000">
    <property type="entry name" value="Cyclophilin-like_dom_sf"/>
</dbReference>
<evidence type="ECO:0000256" key="3">
    <source>
        <dbReference type="ARBA" id="ARBA00023110"/>
    </source>
</evidence>
<dbReference type="EMBL" id="HBEM01030726">
    <property type="protein sequence ID" value="CAD8461965.1"/>
    <property type="molecule type" value="Transcribed_RNA"/>
</dbReference>
<dbReference type="PROSITE" id="PS50072">
    <property type="entry name" value="CSA_PPIASE_2"/>
    <property type="match status" value="1"/>
</dbReference>
<protein>
    <recommendedName>
        <fullName evidence="1">peptidylprolyl isomerase</fullName>
        <ecNumber evidence="1">5.2.1.8</ecNumber>
    </recommendedName>
</protein>
<dbReference type="InterPro" id="IPR002130">
    <property type="entry name" value="Cyclophilin-type_PPIase_dom"/>
</dbReference>
<keyword evidence="3" id="KW-0697">Rotamase</keyword>
<gene>
    <name evidence="6" type="ORF">LAMO00422_LOCUS20925</name>
</gene>
<dbReference type="Pfam" id="PF00160">
    <property type="entry name" value="Pro_isomerase"/>
    <property type="match status" value="1"/>
</dbReference>
<accession>A0A7S0DQ17</accession>